<dbReference type="InParanoid" id="A0A2H3E3A8"/>
<organism evidence="1 2">
    <name type="scientific">Armillaria gallica</name>
    <name type="common">Bulbous honey fungus</name>
    <name type="synonym">Armillaria bulbosa</name>
    <dbReference type="NCBI Taxonomy" id="47427"/>
    <lineage>
        <taxon>Eukaryota</taxon>
        <taxon>Fungi</taxon>
        <taxon>Dikarya</taxon>
        <taxon>Basidiomycota</taxon>
        <taxon>Agaricomycotina</taxon>
        <taxon>Agaricomycetes</taxon>
        <taxon>Agaricomycetidae</taxon>
        <taxon>Agaricales</taxon>
        <taxon>Marasmiineae</taxon>
        <taxon>Physalacriaceae</taxon>
        <taxon>Armillaria</taxon>
    </lineage>
</organism>
<dbReference type="Proteomes" id="UP000217790">
    <property type="component" value="Unassembled WGS sequence"/>
</dbReference>
<accession>A0A2H3E3A8</accession>
<dbReference type="EMBL" id="KZ293655">
    <property type="protein sequence ID" value="PBK94156.1"/>
    <property type="molecule type" value="Genomic_DNA"/>
</dbReference>
<evidence type="ECO:0000313" key="1">
    <source>
        <dbReference type="EMBL" id="PBK94156.1"/>
    </source>
</evidence>
<protein>
    <submittedName>
        <fullName evidence="1">Uncharacterized protein</fullName>
    </submittedName>
</protein>
<proteinExistence type="predicted"/>
<sequence length="176" mass="19586">MYDLKTEENCTFEQRCVINCAEEIDKSKISMIPDAEEILRNCQRWIAAPGGRDGELDGKLAAPLVNRNSANAAAVSSAEAKKYLLRCTKIIKECHLPSELIDASLQYLESLKFAHLPSYSFLCTLNAEPGTIGSLDNLIISVSDPARYRVLTSPQHMQSLALAFKRLKGRQKDILE</sequence>
<evidence type="ECO:0000313" key="2">
    <source>
        <dbReference type="Proteomes" id="UP000217790"/>
    </source>
</evidence>
<dbReference type="AlphaFoldDB" id="A0A2H3E3A8"/>
<gene>
    <name evidence="1" type="ORF">ARMGADRAFT_1029972</name>
</gene>
<name>A0A2H3E3A8_ARMGA</name>
<keyword evidence="2" id="KW-1185">Reference proteome</keyword>
<reference evidence="2" key="1">
    <citation type="journal article" date="2017" name="Nat. Ecol. Evol.">
        <title>Genome expansion and lineage-specific genetic innovations in the forest pathogenic fungi Armillaria.</title>
        <authorList>
            <person name="Sipos G."/>
            <person name="Prasanna A.N."/>
            <person name="Walter M.C."/>
            <person name="O'Connor E."/>
            <person name="Balint B."/>
            <person name="Krizsan K."/>
            <person name="Kiss B."/>
            <person name="Hess J."/>
            <person name="Varga T."/>
            <person name="Slot J."/>
            <person name="Riley R."/>
            <person name="Boka B."/>
            <person name="Rigling D."/>
            <person name="Barry K."/>
            <person name="Lee J."/>
            <person name="Mihaltcheva S."/>
            <person name="LaButti K."/>
            <person name="Lipzen A."/>
            <person name="Waldron R."/>
            <person name="Moloney N.M."/>
            <person name="Sperisen C."/>
            <person name="Kredics L."/>
            <person name="Vagvoelgyi C."/>
            <person name="Patrignani A."/>
            <person name="Fitzpatrick D."/>
            <person name="Nagy I."/>
            <person name="Doyle S."/>
            <person name="Anderson J.B."/>
            <person name="Grigoriev I.V."/>
            <person name="Gueldener U."/>
            <person name="Muensterkoetter M."/>
            <person name="Nagy L.G."/>
        </authorList>
    </citation>
    <scope>NUCLEOTIDE SEQUENCE [LARGE SCALE GENOMIC DNA]</scope>
    <source>
        <strain evidence="2">Ar21-2</strain>
    </source>
</reference>